<evidence type="ECO:0000313" key="2">
    <source>
        <dbReference type="Proteomes" id="UP001559025"/>
    </source>
</evidence>
<protein>
    <recommendedName>
        <fullName evidence="3">Nudix hydrolase domain-containing protein</fullName>
    </recommendedName>
</protein>
<organism evidence="1 2">
    <name type="scientific">Neoaquamicrobium sediminum</name>
    <dbReference type="NCBI Taxonomy" id="1849104"/>
    <lineage>
        <taxon>Bacteria</taxon>
        <taxon>Pseudomonadati</taxon>
        <taxon>Pseudomonadota</taxon>
        <taxon>Alphaproteobacteria</taxon>
        <taxon>Hyphomicrobiales</taxon>
        <taxon>Phyllobacteriaceae</taxon>
        <taxon>Neoaquamicrobium</taxon>
    </lineage>
</organism>
<name>A0ABV3WSM5_9HYPH</name>
<dbReference type="Proteomes" id="UP001559025">
    <property type="component" value="Unassembled WGS sequence"/>
</dbReference>
<sequence>MSFDLPADVILPVRNVSVRLDPAPHPFGVANEEAIAQHWQRAVADNPALFNGEVALLSSLRIDNGDLLGRCHIVRYATFLYWRSLRPISGAGHAYTHAMLVSAENALVAIRMGPSTINAGLVYFAAGSFEPVDFRDGRADLEFNMHREVGEETGIDLSGVRHEDRYHLLSKTTGTVLFRRYFLDRPADELAEEIRRHVAAEDDPEIEGPVIIRDPNDMPDRLAAQMPGLIDWHFSTPREA</sequence>
<comment type="caution">
    <text evidence="1">The sequence shown here is derived from an EMBL/GenBank/DDBJ whole genome shotgun (WGS) entry which is preliminary data.</text>
</comment>
<proteinExistence type="predicted"/>
<dbReference type="SUPFAM" id="SSF55811">
    <property type="entry name" value="Nudix"/>
    <property type="match status" value="1"/>
</dbReference>
<keyword evidence="2" id="KW-1185">Reference proteome</keyword>
<accession>A0ABV3WSM5</accession>
<evidence type="ECO:0008006" key="3">
    <source>
        <dbReference type="Google" id="ProtNLM"/>
    </source>
</evidence>
<evidence type="ECO:0000313" key="1">
    <source>
        <dbReference type="EMBL" id="MEX4007668.1"/>
    </source>
</evidence>
<dbReference type="EMBL" id="JAZHFV010000002">
    <property type="protein sequence ID" value="MEX4007668.1"/>
    <property type="molecule type" value="Genomic_DNA"/>
</dbReference>
<dbReference type="RefSeq" id="WP_368802779.1">
    <property type="nucleotide sequence ID" value="NZ_JAZHFV010000002.1"/>
</dbReference>
<gene>
    <name evidence="1" type="ORF">V1479_10165</name>
</gene>
<reference evidence="1 2" key="1">
    <citation type="submission" date="2024-01" db="EMBL/GenBank/DDBJ databases">
        <title>New evidence supports the origin of RcGTA from prophage.</title>
        <authorList>
            <person name="Xu Y."/>
            <person name="Liu B."/>
            <person name="Chen F."/>
        </authorList>
    </citation>
    <scope>NUCLEOTIDE SEQUENCE [LARGE SCALE GENOMIC DNA]</scope>
    <source>
        <strain evidence="1 2">CBW1107-2</strain>
    </source>
</reference>
<dbReference type="InterPro" id="IPR015797">
    <property type="entry name" value="NUDIX_hydrolase-like_dom_sf"/>
</dbReference>